<organism evidence="2 3">
    <name type="scientific">Acorus gramineus</name>
    <name type="common">Dwarf sweet flag</name>
    <dbReference type="NCBI Taxonomy" id="55184"/>
    <lineage>
        <taxon>Eukaryota</taxon>
        <taxon>Viridiplantae</taxon>
        <taxon>Streptophyta</taxon>
        <taxon>Embryophyta</taxon>
        <taxon>Tracheophyta</taxon>
        <taxon>Spermatophyta</taxon>
        <taxon>Magnoliopsida</taxon>
        <taxon>Liliopsida</taxon>
        <taxon>Acoraceae</taxon>
        <taxon>Acorus</taxon>
    </lineage>
</organism>
<reference evidence="2" key="2">
    <citation type="submission" date="2023-06" db="EMBL/GenBank/DDBJ databases">
        <authorList>
            <person name="Ma L."/>
            <person name="Liu K.-W."/>
            <person name="Li Z."/>
            <person name="Hsiao Y.-Y."/>
            <person name="Qi Y."/>
            <person name="Fu T."/>
            <person name="Tang G."/>
            <person name="Zhang D."/>
            <person name="Sun W.-H."/>
            <person name="Liu D.-K."/>
            <person name="Li Y."/>
            <person name="Chen G.-Z."/>
            <person name="Liu X.-D."/>
            <person name="Liao X.-Y."/>
            <person name="Jiang Y.-T."/>
            <person name="Yu X."/>
            <person name="Hao Y."/>
            <person name="Huang J."/>
            <person name="Zhao X.-W."/>
            <person name="Ke S."/>
            <person name="Chen Y.-Y."/>
            <person name="Wu W.-L."/>
            <person name="Hsu J.-L."/>
            <person name="Lin Y.-F."/>
            <person name="Huang M.-D."/>
            <person name="Li C.-Y."/>
            <person name="Huang L."/>
            <person name="Wang Z.-W."/>
            <person name="Zhao X."/>
            <person name="Zhong W.-Y."/>
            <person name="Peng D.-H."/>
            <person name="Ahmad S."/>
            <person name="Lan S."/>
            <person name="Zhang J.-S."/>
            <person name="Tsai W.-C."/>
            <person name="Van De Peer Y."/>
            <person name="Liu Z.-J."/>
        </authorList>
    </citation>
    <scope>NUCLEOTIDE SEQUENCE</scope>
    <source>
        <strain evidence="2">SCP</strain>
        <tissue evidence="2">Leaves</tissue>
    </source>
</reference>
<sequence>MTNIYYHPNSHYSSSSSPAAIPIHLCFFLFTLLTFMGLTWYVNYESVMESLIDQMRLAVALSPLVLLFVVHYLSGEDRRRVPFMMSLPAERESLHRAGGSPWGVGLLLVLLLLMVSYQSRFHHRWFPLLSR</sequence>
<feature type="transmembrane region" description="Helical" evidence="1">
    <location>
        <begin position="20"/>
        <end position="43"/>
    </location>
</feature>
<dbReference type="PANTHER" id="PTHR33306">
    <property type="entry name" value="EXPRESSED PROTEIN-RELATED-RELATED"/>
    <property type="match status" value="1"/>
</dbReference>
<name>A0AAV9AJ83_ACOGR</name>
<proteinExistence type="predicted"/>
<dbReference type="PANTHER" id="PTHR33306:SF5">
    <property type="entry name" value="OXIDOREDUCTASE_TRANSITION METAL ION-BINDING PROTEIN"/>
    <property type="match status" value="1"/>
</dbReference>
<comment type="caution">
    <text evidence="2">The sequence shown here is derived from an EMBL/GenBank/DDBJ whole genome shotgun (WGS) entry which is preliminary data.</text>
</comment>
<protein>
    <submittedName>
        <fullName evidence="2">Uncharacterized protein</fullName>
    </submittedName>
</protein>
<dbReference type="EMBL" id="JAUJYN010000009">
    <property type="protein sequence ID" value="KAK1264196.1"/>
    <property type="molecule type" value="Genomic_DNA"/>
</dbReference>
<dbReference type="AlphaFoldDB" id="A0AAV9AJ83"/>
<reference evidence="2" key="1">
    <citation type="journal article" date="2023" name="Nat. Commun.">
        <title>Diploid and tetraploid genomes of Acorus and the evolution of monocots.</title>
        <authorList>
            <person name="Ma L."/>
            <person name="Liu K.W."/>
            <person name="Li Z."/>
            <person name="Hsiao Y.Y."/>
            <person name="Qi Y."/>
            <person name="Fu T."/>
            <person name="Tang G.D."/>
            <person name="Zhang D."/>
            <person name="Sun W.H."/>
            <person name="Liu D.K."/>
            <person name="Li Y."/>
            <person name="Chen G.Z."/>
            <person name="Liu X.D."/>
            <person name="Liao X.Y."/>
            <person name="Jiang Y.T."/>
            <person name="Yu X."/>
            <person name="Hao Y."/>
            <person name="Huang J."/>
            <person name="Zhao X.W."/>
            <person name="Ke S."/>
            <person name="Chen Y.Y."/>
            <person name="Wu W.L."/>
            <person name="Hsu J.L."/>
            <person name="Lin Y.F."/>
            <person name="Huang M.D."/>
            <person name="Li C.Y."/>
            <person name="Huang L."/>
            <person name="Wang Z.W."/>
            <person name="Zhao X."/>
            <person name="Zhong W.Y."/>
            <person name="Peng D.H."/>
            <person name="Ahmad S."/>
            <person name="Lan S."/>
            <person name="Zhang J.S."/>
            <person name="Tsai W.C."/>
            <person name="Van de Peer Y."/>
            <person name="Liu Z.J."/>
        </authorList>
    </citation>
    <scope>NUCLEOTIDE SEQUENCE</scope>
    <source>
        <strain evidence="2">SCP</strain>
    </source>
</reference>
<evidence type="ECO:0000256" key="1">
    <source>
        <dbReference type="SAM" id="Phobius"/>
    </source>
</evidence>
<evidence type="ECO:0000313" key="3">
    <source>
        <dbReference type="Proteomes" id="UP001179952"/>
    </source>
</evidence>
<evidence type="ECO:0000313" key="2">
    <source>
        <dbReference type="EMBL" id="KAK1264196.1"/>
    </source>
</evidence>
<keyword evidence="3" id="KW-1185">Reference proteome</keyword>
<accession>A0AAV9AJ83</accession>
<dbReference type="Proteomes" id="UP001179952">
    <property type="component" value="Unassembled WGS sequence"/>
</dbReference>
<feature type="transmembrane region" description="Helical" evidence="1">
    <location>
        <begin position="55"/>
        <end position="74"/>
    </location>
</feature>
<gene>
    <name evidence="2" type="ORF">QJS04_geneDACA017471</name>
</gene>
<feature type="transmembrane region" description="Helical" evidence="1">
    <location>
        <begin position="94"/>
        <end position="115"/>
    </location>
</feature>
<keyword evidence="1" id="KW-0812">Transmembrane</keyword>
<keyword evidence="1" id="KW-0472">Membrane</keyword>
<keyword evidence="1" id="KW-1133">Transmembrane helix</keyword>